<evidence type="ECO:0000313" key="3">
    <source>
        <dbReference type="EMBL" id="CAC5390341.1"/>
    </source>
</evidence>
<dbReference type="EMBL" id="CACVKT020004499">
    <property type="protein sequence ID" value="CAC5390341.1"/>
    <property type="molecule type" value="Genomic_DNA"/>
</dbReference>
<organism evidence="3 4">
    <name type="scientific">Mytilus coruscus</name>
    <name type="common">Sea mussel</name>
    <dbReference type="NCBI Taxonomy" id="42192"/>
    <lineage>
        <taxon>Eukaryota</taxon>
        <taxon>Metazoa</taxon>
        <taxon>Spiralia</taxon>
        <taxon>Lophotrochozoa</taxon>
        <taxon>Mollusca</taxon>
        <taxon>Bivalvia</taxon>
        <taxon>Autobranchia</taxon>
        <taxon>Pteriomorphia</taxon>
        <taxon>Mytilida</taxon>
        <taxon>Mytiloidea</taxon>
        <taxon>Mytilidae</taxon>
        <taxon>Mytilinae</taxon>
        <taxon>Mytilus</taxon>
    </lineage>
</organism>
<sequence>MFVWLFVLHLLNPASLLQTFDIRCPDSSQWQFKEKGFCNRSVPDYYCLLDENRNAPTEFCRNGSEFFRPGYKFVVSGALTGKLCSGDFFQPFKFWTNYSSECALTKSNCSEKGQNNFNNGNSTSDRACRCDHTKGYGFVHKPNNDCFCYPAYEDCSCYFRSCGHDYVLTPDYKCVKTSNWTGNYKCSKTGKESTRKTLQVEAKLSSMLNHSFWCQHLDAKDTYQRTSQKEDIKIFVFGVCTALVAMCLSIVFSVLQFPKCFNVHSVKMSFEKESNLEGMY</sequence>
<accession>A0A6J8C4I9</accession>
<proteinExistence type="predicted"/>
<protein>
    <submittedName>
        <fullName evidence="3">Uncharacterized protein</fullName>
    </submittedName>
</protein>
<keyword evidence="2" id="KW-0732">Signal</keyword>
<name>A0A6J8C4I9_MYTCO</name>
<keyword evidence="1" id="KW-0812">Transmembrane</keyword>
<feature type="chain" id="PRO_5026648145" evidence="2">
    <location>
        <begin position="17"/>
        <end position="280"/>
    </location>
</feature>
<evidence type="ECO:0000256" key="2">
    <source>
        <dbReference type="SAM" id="SignalP"/>
    </source>
</evidence>
<keyword evidence="1" id="KW-0472">Membrane</keyword>
<dbReference type="Proteomes" id="UP000507470">
    <property type="component" value="Unassembled WGS sequence"/>
</dbReference>
<keyword evidence="4" id="KW-1185">Reference proteome</keyword>
<gene>
    <name evidence="3" type="ORF">MCOR_25446</name>
</gene>
<feature type="transmembrane region" description="Helical" evidence="1">
    <location>
        <begin position="234"/>
        <end position="255"/>
    </location>
</feature>
<keyword evidence="1" id="KW-1133">Transmembrane helix</keyword>
<dbReference type="AlphaFoldDB" id="A0A6J8C4I9"/>
<feature type="signal peptide" evidence="2">
    <location>
        <begin position="1"/>
        <end position="16"/>
    </location>
</feature>
<reference evidence="3 4" key="1">
    <citation type="submission" date="2020-06" db="EMBL/GenBank/DDBJ databases">
        <authorList>
            <person name="Li R."/>
            <person name="Bekaert M."/>
        </authorList>
    </citation>
    <scope>NUCLEOTIDE SEQUENCE [LARGE SCALE GENOMIC DNA]</scope>
    <source>
        <strain evidence="4">wild</strain>
    </source>
</reference>
<evidence type="ECO:0000256" key="1">
    <source>
        <dbReference type="SAM" id="Phobius"/>
    </source>
</evidence>
<evidence type="ECO:0000313" key="4">
    <source>
        <dbReference type="Proteomes" id="UP000507470"/>
    </source>
</evidence>